<accession>A0A9W8RIQ2</accession>
<keyword evidence="3 6" id="KW-0378">Hydrolase</keyword>
<dbReference type="PANTHER" id="PTHR43399:SF4">
    <property type="entry name" value="CELL WALL-ASSOCIATED PROTEASE"/>
    <property type="match status" value="1"/>
</dbReference>
<dbReference type="InterPro" id="IPR036770">
    <property type="entry name" value="Ankyrin_rpt-contain_sf"/>
</dbReference>
<comment type="caution">
    <text evidence="9">The sequence shown here is derived from an EMBL/GenBank/DDBJ whole genome shotgun (WGS) entry which is preliminary data.</text>
</comment>
<dbReference type="Gene3D" id="1.25.40.20">
    <property type="entry name" value="Ankyrin repeat-containing domain"/>
    <property type="match status" value="1"/>
</dbReference>
<feature type="compositionally biased region" description="Low complexity" evidence="7">
    <location>
        <begin position="346"/>
        <end position="361"/>
    </location>
</feature>
<evidence type="ECO:0000256" key="3">
    <source>
        <dbReference type="ARBA" id="ARBA00022801"/>
    </source>
</evidence>
<name>A0A9W8RIQ2_9HYPO</name>
<dbReference type="Gene3D" id="3.40.50.200">
    <property type="entry name" value="Peptidase S8/S53 domain"/>
    <property type="match status" value="1"/>
</dbReference>
<dbReference type="CDD" id="cd07491">
    <property type="entry name" value="Peptidases_S8_7"/>
    <property type="match status" value="1"/>
</dbReference>
<dbReference type="PROSITE" id="PS50088">
    <property type="entry name" value="ANK_REPEAT"/>
    <property type="match status" value="1"/>
</dbReference>
<dbReference type="InterPro" id="IPR036852">
    <property type="entry name" value="Peptidase_S8/S53_dom_sf"/>
</dbReference>
<keyword evidence="4 6" id="KW-0720">Serine protease</keyword>
<feature type="region of interest" description="Disordered" evidence="7">
    <location>
        <begin position="630"/>
        <end position="655"/>
    </location>
</feature>
<evidence type="ECO:0000313" key="10">
    <source>
        <dbReference type="Proteomes" id="UP001152049"/>
    </source>
</evidence>
<dbReference type="GO" id="GO:0006508">
    <property type="term" value="P:proteolysis"/>
    <property type="evidence" value="ECO:0007669"/>
    <property type="project" value="UniProtKB-KW"/>
</dbReference>
<dbReference type="InterPro" id="IPR000209">
    <property type="entry name" value="Peptidase_S8/S53_dom"/>
</dbReference>
<dbReference type="GO" id="GO:0004252">
    <property type="term" value="F:serine-type endopeptidase activity"/>
    <property type="evidence" value="ECO:0007669"/>
    <property type="project" value="UniProtKB-UniRule"/>
</dbReference>
<evidence type="ECO:0000256" key="7">
    <source>
        <dbReference type="SAM" id="MobiDB-lite"/>
    </source>
</evidence>
<evidence type="ECO:0000256" key="4">
    <source>
        <dbReference type="ARBA" id="ARBA00022825"/>
    </source>
</evidence>
<feature type="region of interest" description="Disordered" evidence="7">
    <location>
        <begin position="1"/>
        <end position="41"/>
    </location>
</feature>
<feature type="compositionally biased region" description="Low complexity" evidence="7">
    <location>
        <begin position="377"/>
        <end position="399"/>
    </location>
</feature>
<evidence type="ECO:0000256" key="2">
    <source>
        <dbReference type="ARBA" id="ARBA00022670"/>
    </source>
</evidence>
<dbReference type="PROSITE" id="PS51892">
    <property type="entry name" value="SUBTILASE"/>
    <property type="match status" value="1"/>
</dbReference>
<dbReference type="Pfam" id="PF00023">
    <property type="entry name" value="Ank"/>
    <property type="match status" value="1"/>
</dbReference>
<feature type="active site" description="Charge relay system" evidence="6">
    <location>
        <position position="919"/>
    </location>
</feature>
<dbReference type="SUPFAM" id="SSF52743">
    <property type="entry name" value="Subtilisin-like"/>
    <property type="match status" value="1"/>
</dbReference>
<feature type="repeat" description="ANK" evidence="5">
    <location>
        <begin position="221"/>
        <end position="250"/>
    </location>
</feature>
<organism evidence="9 10">
    <name type="scientific">Fusarium torreyae</name>
    <dbReference type="NCBI Taxonomy" id="1237075"/>
    <lineage>
        <taxon>Eukaryota</taxon>
        <taxon>Fungi</taxon>
        <taxon>Dikarya</taxon>
        <taxon>Ascomycota</taxon>
        <taxon>Pezizomycotina</taxon>
        <taxon>Sordariomycetes</taxon>
        <taxon>Hypocreomycetidae</taxon>
        <taxon>Hypocreales</taxon>
        <taxon>Nectriaceae</taxon>
        <taxon>Fusarium</taxon>
    </lineage>
</organism>
<feature type="compositionally biased region" description="Basic and acidic residues" evidence="7">
    <location>
        <begin position="630"/>
        <end position="640"/>
    </location>
</feature>
<keyword evidence="10" id="KW-1185">Reference proteome</keyword>
<dbReference type="Pfam" id="PF00082">
    <property type="entry name" value="Peptidase_S8"/>
    <property type="match status" value="1"/>
</dbReference>
<evidence type="ECO:0000313" key="9">
    <source>
        <dbReference type="EMBL" id="KAJ4244398.1"/>
    </source>
</evidence>
<dbReference type="InterPro" id="IPR015500">
    <property type="entry name" value="Peptidase_S8_subtilisin-rel"/>
</dbReference>
<keyword evidence="2 6" id="KW-0645">Protease</keyword>
<evidence type="ECO:0000259" key="8">
    <source>
        <dbReference type="Pfam" id="PF00082"/>
    </source>
</evidence>
<dbReference type="SMART" id="SM00248">
    <property type="entry name" value="ANK"/>
    <property type="match status" value="2"/>
</dbReference>
<dbReference type="SUPFAM" id="SSF48403">
    <property type="entry name" value="Ankyrin repeat"/>
    <property type="match status" value="1"/>
</dbReference>
<dbReference type="PRINTS" id="PR00723">
    <property type="entry name" value="SUBTILISIN"/>
</dbReference>
<keyword evidence="5" id="KW-0040">ANK repeat</keyword>
<feature type="domain" description="Peptidase S8/S53" evidence="8">
    <location>
        <begin position="705"/>
        <end position="934"/>
    </location>
</feature>
<dbReference type="EMBL" id="JAOQAZ010000051">
    <property type="protein sequence ID" value="KAJ4244398.1"/>
    <property type="molecule type" value="Genomic_DNA"/>
</dbReference>
<evidence type="ECO:0000256" key="6">
    <source>
        <dbReference type="PROSITE-ProRule" id="PRU01240"/>
    </source>
</evidence>
<feature type="compositionally biased region" description="Polar residues" evidence="7">
    <location>
        <begin position="362"/>
        <end position="373"/>
    </location>
</feature>
<feature type="compositionally biased region" description="Basic and acidic residues" evidence="7">
    <location>
        <begin position="281"/>
        <end position="291"/>
    </location>
</feature>
<dbReference type="InterPro" id="IPR051048">
    <property type="entry name" value="Peptidase_S8/S53_subtilisin"/>
</dbReference>
<comment type="similarity">
    <text evidence="1 6">Belongs to the peptidase S8 family.</text>
</comment>
<dbReference type="PANTHER" id="PTHR43399">
    <property type="entry name" value="SUBTILISIN-RELATED"/>
    <property type="match status" value="1"/>
</dbReference>
<evidence type="ECO:0000256" key="1">
    <source>
        <dbReference type="ARBA" id="ARBA00011073"/>
    </source>
</evidence>
<proteinExistence type="inferred from homology"/>
<protein>
    <recommendedName>
        <fullName evidence="8">Peptidase S8/S53 domain-containing protein</fullName>
    </recommendedName>
</protein>
<evidence type="ECO:0000256" key="5">
    <source>
        <dbReference type="PROSITE-ProRule" id="PRU00023"/>
    </source>
</evidence>
<reference evidence="9" key="1">
    <citation type="submission" date="2022-09" db="EMBL/GenBank/DDBJ databases">
        <title>Fusarium specimens isolated from Avocado Roots.</title>
        <authorList>
            <person name="Stajich J."/>
            <person name="Roper C."/>
            <person name="Heimlech-Rivalta G."/>
        </authorList>
    </citation>
    <scope>NUCLEOTIDE SEQUENCE</scope>
    <source>
        <strain evidence="9">CF00136</strain>
    </source>
</reference>
<dbReference type="Proteomes" id="UP001152049">
    <property type="component" value="Unassembled WGS sequence"/>
</dbReference>
<feature type="active site" description="Charge relay system" evidence="6">
    <location>
        <position position="711"/>
    </location>
</feature>
<feature type="region of interest" description="Disordered" evidence="7">
    <location>
        <begin position="281"/>
        <end position="418"/>
    </location>
</feature>
<gene>
    <name evidence="9" type="ORF">NW762_014526</name>
</gene>
<dbReference type="InterPro" id="IPR002110">
    <property type="entry name" value="Ankyrin_rpt"/>
</dbReference>
<dbReference type="OrthoDB" id="5093543at2759"/>
<feature type="active site" description="Charge relay system" evidence="6">
    <location>
        <position position="755"/>
    </location>
</feature>
<dbReference type="AlphaFoldDB" id="A0A9W8RIQ2"/>
<sequence length="1030" mass="115788">MDDPTPGVLRVQTAGYESDIDNDDEFQAPPSATPDDDLEDRDYVKERFDTDIEDAIKFTKSLASQRLEKSEKSARQMDFVDGKKGEWGDLTWDNQTFLHVLAYSKLSVNLQWLTSRVMLRMPHLMGRLDKTNRTPLTVALAIGNETFSYAACYNLRDTTRQRFKEPLESECASSGGDRDTTCLHMALTGPFNAKKEDLRRDMIKIMCSFVPDQMFTVRDARGRTPLHLAVEYERCYKGQVGVVEELLRRGPQALEVPIPVTLYSSSTHSVYQYHMHTRRQFEAKTSAEEHRRKQAQTTSKNDEDTDPRSSSSYKKAASKSDRSGMGPPPLPRDRVEPRMISRSYTSAQDAAPSSSAIASNSDRLNPSHTSGYSQEKAGASASTSSNAGGSSRAAANTSAPRQEAANPTVVQTENERQEEAEAIGNLLKMAYLRRQDPESAAHSLNASGKSSKELWFDFGPPKRLTRADFRNHFKHLRFDTVLQYVAFPQIELDDHKRLPDPRFAGREDILFFFDWLKNRGVNKIIKVIVEDLKSPSHSDEVIEKSLKPFKVEILDWRRLDLDPVSLSEIGECLREVNLHWSGSNSVLRAWSAKDGLAQTPTIEVINLFQRDGLESSQRTHKNLDDFEKRLHESWPEDRPKPKVHRPKSGGGRMLVRGQSVDNLPERQERPVDPHRWMQSMGNFAEQFRQLSSLREKITDPSLEPVEVALIDDGADITRGDLGNIKGEKFPGKSFCYYQEGSTWRVSPYWDSSSGHGTLMARLIHKICPSAIIHVIKLQTFAVENSHKLQINPDSAIKAIEYATERGAQIISMSWTIKPPEGEKKKEFDDAVHNALNNKDILMFCAASDQGKSADLTYPHASNRSSFRIGAAKATGGMAETVGDAHQLDFIFPGHQVVVSGSDDVYDTDLQKFEAHSGSSVATALAAGLSALIIECVRLGVFYTDKTKQGDPTMAIRKDDLIKIRKRENMKAAMESIGTNRNTDGRYIEVWHKFDPAAEKLRQNDGSPIDQLEKIANLARHFLQKGLSYED</sequence>